<reference evidence="1 2" key="1">
    <citation type="submission" date="2015-07" db="EMBL/GenBank/DDBJ databases">
        <title>Comparative genomics of the Sigatoka disease complex on banana suggests a link between parallel evolutionary changes in Pseudocercospora fijiensis and Pseudocercospora eumusae and increased virulence on the banana host.</title>
        <authorList>
            <person name="Chang T.-C."/>
            <person name="Salvucci A."/>
            <person name="Crous P.W."/>
            <person name="Stergiopoulos I."/>
        </authorList>
    </citation>
    <scope>NUCLEOTIDE SEQUENCE [LARGE SCALE GENOMIC DNA]</scope>
    <source>
        <strain evidence="1 2">CBS 116634</strain>
    </source>
</reference>
<dbReference type="EMBL" id="LFZO01000551">
    <property type="protein sequence ID" value="KXT06563.1"/>
    <property type="molecule type" value="Genomic_DNA"/>
</dbReference>
<evidence type="ECO:0000313" key="2">
    <source>
        <dbReference type="Proteomes" id="UP000073492"/>
    </source>
</evidence>
<organism evidence="1 2">
    <name type="scientific">Pseudocercospora musae</name>
    <dbReference type="NCBI Taxonomy" id="113226"/>
    <lineage>
        <taxon>Eukaryota</taxon>
        <taxon>Fungi</taxon>
        <taxon>Dikarya</taxon>
        <taxon>Ascomycota</taxon>
        <taxon>Pezizomycotina</taxon>
        <taxon>Dothideomycetes</taxon>
        <taxon>Dothideomycetidae</taxon>
        <taxon>Mycosphaerellales</taxon>
        <taxon>Mycosphaerellaceae</taxon>
        <taxon>Pseudocercospora</taxon>
    </lineage>
</organism>
<comment type="caution">
    <text evidence="1">The sequence shown here is derived from an EMBL/GenBank/DDBJ whole genome shotgun (WGS) entry which is preliminary data.</text>
</comment>
<dbReference type="Proteomes" id="UP000073492">
    <property type="component" value="Unassembled WGS sequence"/>
</dbReference>
<proteinExistence type="predicted"/>
<evidence type="ECO:0000313" key="1">
    <source>
        <dbReference type="EMBL" id="KXT06563.1"/>
    </source>
</evidence>
<dbReference type="OrthoDB" id="3645914at2759"/>
<gene>
    <name evidence="1" type="ORF">AC579_6727</name>
</gene>
<sequence>MTVYGIRFSGAVKLQSTQPMLESYITTQPAQSSATAASSSRPASTTTNMTTSIDKKLSLARAGLVPIDIPAYLGNHIANSHCILKLALTGAWAASLNTGRKGDATKLEALAHRIIGEADFDNATHEALAAGEKLDIVKAGFSRIDIQAIMGDQHDVHTDKEMLKKMLVGVWGALLNLRKMGDAQKVEEMAGWVFGQESWDKTVDDMLDEYMMRAMVKR</sequence>
<accession>A0A139HW06</accession>
<name>A0A139HW06_9PEZI</name>
<dbReference type="AlphaFoldDB" id="A0A139HW06"/>
<keyword evidence="2" id="KW-1185">Reference proteome</keyword>
<protein>
    <submittedName>
        <fullName evidence="1">Uncharacterized protein</fullName>
    </submittedName>
</protein>